<dbReference type="SUPFAM" id="SSF75005">
    <property type="entry name" value="Arabinanase/levansucrase/invertase"/>
    <property type="match status" value="1"/>
</dbReference>
<dbReference type="PROSITE" id="PS51175">
    <property type="entry name" value="CBM6"/>
    <property type="match status" value="1"/>
</dbReference>
<evidence type="ECO:0000256" key="4">
    <source>
        <dbReference type="PIRSR" id="PIRSR606710-1"/>
    </source>
</evidence>
<dbReference type="AlphaFoldDB" id="A0A7W3PCX5"/>
<organism evidence="9 10">
    <name type="scientific">Promicromonospora sukumoe</name>
    <dbReference type="NCBI Taxonomy" id="88382"/>
    <lineage>
        <taxon>Bacteria</taxon>
        <taxon>Bacillati</taxon>
        <taxon>Actinomycetota</taxon>
        <taxon>Actinomycetes</taxon>
        <taxon>Micrococcales</taxon>
        <taxon>Promicromonosporaceae</taxon>
        <taxon>Promicromonospora</taxon>
    </lineage>
</organism>
<dbReference type="Proteomes" id="UP000540568">
    <property type="component" value="Unassembled WGS sequence"/>
</dbReference>
<dbReference type="PANTHER" id="PTHR42812:SF5">
    <property type="entry name" value="ENDO-ARABINASE"/>
    <property type="match status" value="1"/>
</dbReference>
<dbReference type="InterPro" id="IPR006710">
    <property type="entry name" value="Glyco_hydro_43"/>
</dbReference>
<evidence type="ECO:0000256" key="2">
    <source>
        <dbReference type="ARBA" id="ARBA00022801"/>
    </source>
</evidence>
<protein>
    <recommendedName>
        <fullName evidence="8">CBM6 domain-containing protein</fullName>
    </recommendedName>
</protein>
<accession>A0A7W3PCX5</accession>
<evidence type="ECO:0000259" key="8">
    <source>
        <dbReference type="PROSITE" id="PS51175"/>
    </source>
</evidence>
<name>A0A7W3PCX5_9MICO</name>
<gene>
    <name evidence="9" type="ORF">FHX71_001058</name>
</gene>
<dbReference type="InterPro" id="IPR051795">
    <property type="entry name" value="Glycosyl_Hydrlase_43"/>
</dbReference>
<evidence type="ECO:0000313" key="10">
    <source>
        <dbReference type="Proteomes" id="UP000540568"/>
    </source>
</evidence>
<evidence type="ECO:0000256" key="3">
    <source>
        <dbReference type="ARBA" id="ARBA00023295"/>
    </source>
</evidence>
<feature type="domain" description="CBM6" evidence="8">
    <location>
        <begin position="369"/>
        <end position="490"/>
    </location>
</feature>
<feature type="chain" id="PRO_5030942078" description="CBM6 domain-containing protein" evidence="7">
    <location>
        <begin position="33"/>
        <end position="490"/>
    </location>
</feature>
<dbReference type="Gene3D" id="2.115.10.20">
    <property type="entry name" value="Glycosyl hydrolase domain, family 43"/>
    <property type="match status" value="1"/>
</dbReference>
<feature type="active site" description="Proton acceptor" evidence="4">
    <location>
        <position position="91"/>
    </location>
</feature>
<keyword evidence="10" id="KW-1185">Reference proteome</keyword>
<dbReference type="Gene3D" id="2.60.120.260">
    <property type="entry name" value="Galactose-binding domain-like"/>
    <property type="match status" value="1"/>
</dbReference>
<dbReference type="InterPro" id="IPR008979">
    <property type="entry name" value="Galactose-bd-like_sf"/>
</dbReference>
<reference evidence="9 10" key="1">
    <citation type="submission" date="2020-07" db="EMBL/GenBank/DDBJ databases">
        <title>Sequencing the genomes of 1000 actinobacteria strains.</title>
        <authorList>
            <person name="Klenk H.-P."/>
        </authorList>
    </citation>
    <scope>NUCLEOTIDE SEQUENCE [LARGE SCALE GENOMIC DNA]</scope>
    <source>
        <strain evidence="9 10">DSM 44121</strain>
    </source>
</reference>
<keyword evidence="3 6" id="KW-0326">Glycosidase</keyword>
<keyword evidence="2 6" id="KW-0378">Hydrolase</keyword>
<dbReference type="EMBL" id="JACGWV010000001">
    <property type="protein sequence ID" value="MBA8807116.1"/>
    <property type="molecule type" value="Genomic_DNA"/>
</dbReference>
<dbReference type="CDD" id="cd08999">
    <property type="entry name" value="GH43_ABN-like"/>
    <property type="match status" value="1"/>
</dbReference>
<feature type="active site" description="Proton donor" evidence="4">
    <location>
        <position position="264"/>
    </location>
</feature>
<evidence type="ECO:0000313" key="9">
    <source>
        <dbReference type="EMBL" id="MBA8807116.1"/>
    </source>
</evidence>
<comment type="similarity">
    <text evidence="1 6">Belongs to the glycosyl hydrolase 43 family.</text>
</comment>
<proteinExistence type="inferred from homology"/>
<dbReference type="GO" id="GO:0030246">
    <property type="term" value="F:carbohydrate binding"/>
    <property type="evidence" value="ECO:0007669"/>
    <property type="project" value="InterPro"/>
</dbReference>
<dbReference type="SUPFAM" id="SSF49785">
    <property type="entry name" value="Galactose-binding domain-like"/>
    <property type="match status" value="1"/>
</dbReference>
<evidence type="ECO:0000256" key="6">
    <source>
        <dbReference type="RuleBase" id="RU361187"/>
    </source>
</evidence>
<dbReference type="InterPro" id="IPR006311">
    <property type="entry name" value="TAT_signal"/>
</dbReference>
<evidence type="ECO:0000256" key="5">
    <source>
        <dbReference type="PIRSR" id="PIRSR606710-2"/>
    </source>
</evidence>
<dbReference type="PROSITE" id="PS51318">
    <property type="entry name" value="TAT"/>
    <property type="match status" value="1"/>
</dbReference>
<dbReference type="RefSeq" id="WP_182614742.1">
    <property type="nucleotide sequence ID" value="NZ_BAAATF010000002.1"/>
</dbReference>
<dbReference type="Pfam" id="PF04616">
    <property type="entry name" value="Glyco_hydro_43"/>
    <property type="match status" value="1"/>
</dbReference>
<dbReference type="Pfam" id="PF16990">
    <property type="entry name" value="CBM_35"/>
    <property type="match status" value="1"/>
</dbReference>
<feature type="signal peptide" evidence="7">
    <location>
        <begin position="1"/>
        <end position="32"/>
    </location>
</feature>
<evidence type="ECO:0000256" key="7">
    <source>
        <dbReference type="SAM" id="SignalP"/>
    </source>
</evidence>
<comment type="caution">
    <text evidence="9">The sequence shown here is derived from an EMBL/GenBank/DDBJ whole genome shotgun (WGS) entry which is preliminary data.</text>
</comment>
<dbReference type="GO" id="GO:0004553">
    <property type="term" value="F:hydrolase activity, hydrolyzing O-glycosyl compounds"/>
    <property type="evidence" value="ECO:0007669"/>
    <property type="project" value="InterPro"/>
</dbReference>
<dbReference type="InterPro" id="IPR005084">
    <property type="entry name" value="CBM6"/>
</dbReference>
<feature type="site" description="Important for catalytic activity, responsible for pKa modulation of the active site Glu and correct orientation of both the proton donor and substrate" evidence="5">
    <location>
        <position position="204"/>
    </location>
</feature>
<dbReference type="GO" id="GO:0005975">
    <property type="term" value="P:carbohydrate metabolic process"/>
    <property type="evidence" value="ECO:0007669"/>
    <property type="project" value="InterPro"/>
</dbReference>
<dbReference type="InterPro" id="IPR023296">
    <property type="entry name" value="Glyco_hydro_beta-prop_sf"/>
</dbReference>
<evidence type="ECO:0000256" key="1">
    <source>
        <dbReference type="ARBA" id="ARBA00009865"/>
    </source>
</evidence>
<keyword evidence="7" id="KW-0732">Signal</keyword>
<dbReference type="PANTHER" id="PTHR42812">
    <property type="entry name" value="BETA-XYLOSIDASE"/>
    <property type="match status" value="1"/>
</dbReference>
<sequence length="490" mass="50438">MVLPRFSPLKLVAGAAAAALAAGVLAVAPAVAAPADVGSPAVGALANAAPGTLGASADAAPSALAASAPADDVAAQTTVRPSLVLDRDFPDPDVSKFGNTYYAYATNQGKNLPWASAPDPDGPWTFQSSDALPTLGAWAKTGRTWAPDVSQRADGKYLLYYTAWHNSSGRQCIGAALADSPGGPFVPVGSDPLICPLEAGGAIDASSFVDSDGTRYLLWKNDGNAIGATTWIHVQRVAADGLTFQGGATQVLRNDRADEAGIIEAPVVTKVGSKYVLFYSAGPYSTNQYGTNYAVADSITGPYTKAFRFLMTTDSLDGAVGGPGGADVLRDAGGDKLIFHGHRDAGGRGMYVADLGWANGNPVVRGSRVRYEAERGTLTSCSVRENAAGASDGKVAAYIDHADSSVSIGSIYVPTSGSYTLHVGYANGSVETASHTVTVNGTSAGSVSYPITGWDTWRQASKDITLQAGWNTIRLGKGTAFAELDYIEVA</sequence>